<keyword evidence="1" id="KW-1133">Transmembrane helix</keyword>
<evidence type="ECO:0000256" key="1">
    <source>
        <dbReference type="SAM" id="Phobius"/>
    </source>
</evidence>
<gene>
    <name evidence="2" type="ORF">V6N12_048326</name>
</gene>
<comment type="caution">
    <text evidence="2">The sequence shown here is derived from an EMBL/GenBank/DDBJ whole genome shotgun (WGS) entry which is preliminary data.</text>
</comment>
<accession>A0ABR2EGX1</accession>
<feature type="transmembrane region" description="Helical" evidence="1">
    <location>
        <begin position="78"/>
        <end position="100"/>
    </location>
</feature>
<proteinExistence type="predicted"/>
<keyword evidence="3" id="KW-1185">Reference proteome</keyword>
<evidence type="ECO:0000313" key="2">
    <source>
        <dbReference type="EMBL" id="KAK8561252.1"/>
    </source>
</evidence>
<sequence>MSLKGLTMRSQRQAAYGLIPDSVFFCLLFISQLPLLEPTLPAGGKSRERGQTRVPLLDVNIITGFALGQLLVPRELDSMVGLQGHCPMLVGLYWFSLFCFMPKTIGPTMSLERERCCCYNILFSSCVVLLDL</sequence>
<dbReference type="Proteomes" id="UP001472677">
    <property type="component" value="Unassembled WGS sequence"/>
</dbReference>
<evidence type="ECO:0000313" key="3">
    <source>
        <dbReference type="Proteomes" id="UP001472677"/>
    </source>
</evidence>
<organism evidence="2 3">
    <name type="scientific">Hibiscus sabdariffa</name>
    <name type="common">roselle</name>
    <dbReference type="NCBI Taxonomy" id="183260"/>
    <lineage>
        <taxon>Eukaryota</taxon>
        <taxon>Viridiplantae</taxon>
        <taxon>Streptophyta</taxon>
        <taxon>Embryophyta</taxon>
        <taxon>Tracheophyta</taxon>
        <taxon>Spermatophyta</taxon>
        <taxon>Magnoliopsida</taxon>
        <taxon>eudicotyledons</taxon>
        <taxon>Gunneridae</taxon>
        <taxon>Pentapetalae</taxon>
        <taxon>rosids</taxon>
        <taxon>malvids</taxon>
        <taxon>Malvales</taxon>
        <taxon>Malvaceae</taxon>
        <taxon>Malvoideae</taxon>
        <taxon>Hibiscus</taxon>
    </lineage>
</organism>
<dbReference type="EMBL" id="JBBPBM010000013">
    <property type="protein sequence ID" value="KAK8561252.1"/>
    <property type="molecule type" value="Genomic_DNA"/>
</dbReference>
<feature type="transmembrane region" description="Helical" evidence="1">
    <location>
        <begin position="14"/>
        <end position="33"/>
    </location>
</feature>
<reference evidence="2 3" key="1">
    <citation type="journal article" date="2024" name="G3 (Bethesda)">
        <title>Genome assembly of Hibiscus sabdariffa L. provides insights into metabolisms of medicinal natural products.</title>
        <authorList>
            <person name="Kim T."/>
        </authorList>
    </citation>
    <scope>NUCLEOTIDE SEQUENCE [LARGE SCALE GENOMIC DNA]</scope>
    <source>
        <strain evidence="2">TK-2024</strain>
        <tissue evidence="2">Old leaves</tissue>
    </source>
</reference>
<keyword evidence="1" id="KW-0472">Membrane</keyword>
<protein>
    <submittedName>
        <fullName evidence="2">Uncharacterized protein</fullName>
    </submittedName>
</protein>
<name>A0ABR2EGX1_9ROSI</name>
<keyword evidence="1" id="KW-0812">Transmembrane</keyword>